<evidence type="ECO:0000313" key="1">
    <source>
        <dbReference type="EMBL" id="NIH54744.1"/>
    </source>
</evidence>
<accession>A0A7X5TUN5</accession>
<dbReference type="RefSeq" id="WP_167151271.1">
    <property type="nucleotide sequence ID" value="NZ_JAAMOX010000002.1"/>
</dbReference>
<dbReference type="AlphaFoldDB" id="A0A7X5TUN5"/>
<protein>
    <recommendedName>
        <fullName evidence="3">DUF4287 domain-containing protein</fullName>
    </recommendedName>
</protein>
<comment type="caution">
    <text evidence="1">The sequence shown here is derived from an EMBL/GenBank/DDBJ whole genome shotgun (WGS) entry which is preliminary data.</text>
</comment>
<dbReference type="EMBL" id="JAAMOX010000002">
    <property type="protein sequence ID" value="NIH54744.1"/>
    <property type="molecule type" value="Genomic_DNA"/>
</dbReference>
<evidence type="ECO:0000313" key="2">
    <source>
        <dbReference type="Proteomes" id="UP000541033"/>
    </source>
</evidence>
<organism evidence="1 2">
    <name type="scientific">Lysinibacter cavernae</name>
    <dbReference type="NCBI Taxonomy" id="1640652"/>
    <lineage>
        <taxon>Bacteria</taxon>
        <taxon>Bacillati</taxon>
        <taxon>Actinomycetota</taxon>
        <taxon>Actinomycetes</taxon>
        <taxon>Micrococcales</taxon>
        <taxon>Microbacteriaceae</taxon>
        <taxon>Lysinibacter</taxon>
    </lineage>
</organism>
<keyword evidence="2" id="KW-1185">Reference proteome</keyword>
<reference evidence="1 2" key="1">
    <citation type="submission" date="2020-02" db="EMBL/GenBank/DDBJ databases">
        <title>Sequencing the genomes of 1000 actinobacteria strains.</title>
        <authorList>
            <person name="Klenk H.-P."/>
        </authorList>
    </citation>
    <scope>NUCLEOTIDE SEQUENCE [LARGE SCALE GENOMIC DNA]</scope>
    <source>
        <strain evidence="1 2">DSM 27960</strain>
    </source>
</reference>
<evidence type="ECO:0008006" key="3">
    <source>
        <dbReference type="Google" id="ProtNLM"/>
    </source>
</evidence>
<proteinExistence type="predicted"/>
<gene>
    <name evidence="1" type="ORF">FHX76_002640</name>
</gene>
<dbReference type="Proteomes" id="UP000541033">
    <property type="component" value="Unassembled WGS sequence"/>
</dbReference>
<name>A0A7X5TUN5_9MICO</name>
<sequence>MTKATETSPIEQATGITWDDWLARFAAQNAATMEHKDIAKLAYSILVDDAPDLANQHWWAQNIAIAYEQHVGIRIPGQSCDGDFQVSVSKTVQGTLDEALAKMVALMDDVVELDGVPLEAPPSSSGTEKWRYWRCSFTDGGRVNVSIYAKSPEKCSLSLQHSKLGTKEDTERWRAVWKEQLSRL</sequence>